<sequence length="316" mass="34450">MKNIILIILISLILTLILGKIIIPILKSSHIGQNIRQEGPKSHYDKAGTPTMGGIIFLISALVLTLIFVPFSMKTFILLLATFGFGAIGFIDDFRKLVLKRSLGLTAMQKIILQVGLSFAIAILCFIFQNDTITKLWIPFTDIRLNVSILGIPIMMFIMIGTSNAVNLTDGLDGLSTQVSIPVFITFIILAKNIEDELFASIMLGAVLGFLFFNSNPASVFMGDTGSMAIGGAVVALAINMGMTLFLVILGGVYVAEALSVIIQVASYKLRNKKRIFLMTPIHHHYELKGYKEPKIVTGFTIVSVILSLITLLAVL</sequence>
<feature type="transmembrane region" description="Helical" evidence="7">
    <location>
        <begin position="47"/>
        <end position="69"/>
    </location>
</feature>
<dbReference type="CDD" id="cd06852">
    <property type="entry name" value="GT_MraY"/>
    <property type="match status" value="1"/>
</dbReference>
<evidence type="ECO:0000256" key="2">
    <source>
        <dbReference type="ARBA" id="ARBA00005583"/>
    </source>
</evidence>
<dbReference type="GO" id="GO:0008963">
    <property type="term" value="F:phospho-N-acetylmuramoyl-pentapeptide-transferase activity"/>
    <property type="evidence" value="ECO:0007669"/>
    <property type="project" value="UniProtKB-UniRule"/>
</dbReference>
<protein>
    <recommendedName>
        <fullName evidence="7 8">Phospho-N-acetylmuramoyl-pentapeptide-transferase</fullName>
        <ecNumber evidence="7 8">2.7.8.13</ecNumber>
    </recommendedName>
    <alternativeName>
        <fullName evidence="7">UDP-MurNAc-pentapeptide phosphotransferase</fullName>
    </alternativeName>
</protein>
<dbReference type="NCBIfam" id="TIGR00445">
    <property type="entry name" value="mraY"/>
    <property type="match status" value="1"/>
</dbReference>
<keyword evidence="7" id="KW-1003">Cell membrane</keyword>
<feature type="transmembrane region" description="Helical" evidence="7">
    <location>
        <begin position="6"/>
        <end position="26"/>
    </location>
</feature>
<dbReference type="RefSeq" id="WP_102197862.1">
    <property type="nucleotide sequence ID" value="NZ_PNHP01000002.1"/>
</dbReference>
<comment type="catalytic activity">
    <reaction evidence="7">
        <text>UDP-N-acetyl-alpha-D-muramoyl-L-alanyl-gamma-D-glutamyl-meso-2,6-diaminopimeloyl-D-alanyl-D-alanine + di-trans,octa-cis-undecaprenyl phosphate = di-trans,octa-cis-undecaprenyl diphospho-N-acetyl-alpha-D-muramoyl-L-alanyl-D-glutamyl-meso-2,6-diaminopimeloyl-D-alanyl-D-alanine + UMP</text>
        <dbReference type="Rhea" id="RHEA:28386"/>
        <dbReference type="ChEBI" id="CHEBI:57865"/>
        <dbReference type="ChEBI" id="CHEBI:60392"/>
        <dbReference type="ChEBI" id="CHEBI:61386"/>
        <dbReference type="ChEBI" id="CHEBI:61387"/>
        <dbReference type="EC" id="2.7.8.13"/>
    </reaction>
</comment>
<accession>A0A2N6UJT2</accession>
<comment type="cofactor">
    <cofactor evidence="7 9">
        <name>Mg(2+)</name>
        <dbReference type="ChEBI" id="CHEBI:18420"/>
    </cofactor>
</comment>
<feature type="transmembrane region" description="Helical" evidence="7">
    <location>
        <begin position="198"/>
        <end position="214"/>
    </location>
</feature>
<keyword evidence="7" id="KW-0133">Cell shape</keyword>
<evidence type="ECO:0000256" key="8">
    <source>
        <dbReference type="NCBIfam" id="TIGR00445"/>
    </source>
</evidence>
<evidence type="ECO:0000256" key="7">
    <source>
        <dbReference type="HAMAP-Rule" id="MF_00038"/>
    </source>
</evidence>
<reference evidence="10 11" key="1">
    <citation type="submission" date="2017-09" db="EMBL/GenBank/DDBJ databases">
        <title>Bacterial strain isolated from the female urinary microbiota.</title>
        <authorList>
            <person name="Thomas-White K."/>
            <person name="Kumar N."/>
            <person name="Forster S."/>
            <person name="Putonti C."/>
            <person name="Lawley T."/>
            <person name="Wolfe A.J."/>
        </authorList>
    </citation>
    <scope>NUCLEOTIDE SEQUENCE [LARGE SCALE GENOMIC DNA]</scope>
    <source>
        <strain evidence="10 11">UMB0204</strain>
    </source>
</reference>
<dbReference type="GO" id="GO:0009252">
    <property type="term" value="P:peptidoglycan biosynthetic process"/>
    <property type="evidence" value="ECO:0007669"/>
    <property type="project" value="UniProtKB-UniRule"/>
</dbReference>
<feature type="binding site" evidence="9">
    <location>
        <position position="224"/>
    </location>
    <ligand>
        <name>Mg(2+)</name>
        <dbReference type="ChEBI" id="CHEBI:18420"/>
    </ligand>
</feature>
<comment type="similarity">
    <text evidence="2 7">Belongs to the glycosyltransferase 4 family. MraY subfamily.</text>
</comment>
<keyword evidence="4 7" id="KW-0812">Transmembrane</keyword>
<evidence type="ECO:0000256" key="1">
    <source>
        <dbReference type="ARBA" id="ARBA00004141"/>
    </source>
</evidence>
<dbReference type="PANTHER" id="PTHR22926:SF5">
    <property type="entry name" value="PHOSPHO-N-ACETYLMURAMOYL-PENTAPEPTIDE-TRANSFERASE HOMOLOG"/>
    <property type="match status" value="1"/>
</dbReference>
<dbReference type="GeneID" id="84578342"/>
<keyword evidence="7" id="KW-0961">Cell wall biogenesis/degradation</keyword>
<evidence type="ECO:0000256" key="9">
    <source>
        <dbReference type="PIRSR" id="PIRSR600715-1"/>
    </source>
</evidence>
<dbReference type="AlphaFoldDB" id="A0A2N6UJT2"/>
<proteinExistence type="inferred from homology"/>
<dbReference type="GO" id="GO:0005886">
    <property type="term" value="C:plasma membrane"/>
    <property type="evidence" value="ECO:0007669"/>
    <property type="project" value="UniProtKB-SubCell"/>
</dbReference>
<dbReference type="EC" id="2.7.8.13" evidence="7 8"/>
<evidence type="ECO:0000313" key="10">
    <source>
        <dbReference type="EMBL" id="PMC81923.1"/>
    </source>
</evidence>
<dbReference type="HAMAP" id="MF_00038">
    <property type="entry name" value="MraY"/>
    <property type="match status" value="1"/>
</dbReference>
<dbReference type="Pfam" id="PF10555">
    <property type="entry name" value="MraY_sig1"/>
    <property type="match status" value="1"/>
</dbReference>
<evidence type="ECO:0000313" key="11">
    <source>
        <dbReference type="Proteomes" id="UP000235658"/>
    </source>
</evidence>
<dbReference type="InterPro" id="IPR000715">
    <property type="entry name" value="Glycosyl_transferase_4"/>
</dbReference>
<feature type="transmembrane region" description="Helical" evidence="7">
    <location>
        <begin position="75"/>
        <end position="91"/>
    </location>
</feature>
<gene>
    <name evidence="7" type="primary">mraY</name>
    <name evidence="10" type="ORF">CJ192_04010</name>
</gene>
<evidence type="ECO:0000256" key="3">
    <source>
        <dbReference type="ARBA" id="ARBA00022679"/>
    </source>
</evidence>
<dbReference type="PROSITE" id="PS01347">
    <property type="entry name" value="MRAY_1"/>
    <property type="match status" value="1"/>
</dbReference>
<name>A0A2N6UJT2_9FIRM</name>
<comment type="function">
    <text evidence="7">Catalyzes the initial step of the lipid cycle reactions in the biosynthesis of the cell wall peptidoglycan: transfers peptidoglycan precursor phospho-MurNAc-pentapeptide from UDP-MurNAc-pentapeptide onto the lipid carrier undecaprenyl phosphate, yielding undecaprenyl-pyrophosphoryl-MurNAc-pentapeptide, known as lipid I.</text>
</comment>
<dbReference type="GO" id="GO:0071555">
    <property type="term" value="P:cell wall organization"/>
    <property type="evidence" value="ECO:0007669"/>
    <property type="project" value="UniProtKB-KW"/>
</dbReference>
<keyword evidence="7" id="KW-0131">Cell cycle</keyword>
<feature type="binding site" evidence="9">
    <location>
        <position position="167"/>
    </location>
    <ligand>
        <name>Mg(2+)</name>
        <dbReference type="ChEBI" id="CHEBI:18420"/>
    </ligand>
</feature>
<keyword evidence="3 7" id="KW-0808">Transferase</keyword>
<dbReference type="Proteomes" id="UP000235658">
    <property type="component" value="Unassembled WGS sequence"/>
</dbReference>
<evidence type="ECO:0000256" key="5">
    <source>
        <dbReference type="ARBA" id="ARBA00022989"/>
    </source>
</evidence>
<keyword evidence="7 9" id="KW-0479">Metal-binding</keyword>
<keyword evidence="7" id="KW-0573">Peptidoglycan synthesis</keyword>
<dbReference type="GO" id="GO:0051301">
    <property type="term" value="P:cell division"/>
    <property type="evidence" value="ECO:0007669"/>
    <property type="project" value="UniProtKB-KW"/>
</dbReference>
<keyword evidence="5 7" id="KW-1133">Transmembrane helix</keyword>
<feature type="transmembrane region" description="Helical" evidence="7">
    <location>
        <begin position="111"/>
        <end position="129"/>
    </location>
</feature>
<dbReference type="PANTHER" id="PTHR22926">
    <property type="entry name" value="PHOSPHO-N-ACETYLMURAMOYL-PENTAPEPTIDE-TRANSFERASE"/>
    <property type="match status" value="1"/>
</dbReference>
<feature type="transmembrane region" description="Helical" evidence="7">
    <location>
        <begin position="245"/>
        <end position="266"/>
    </location>
</feature>
<comment type="pathway">
    <text evidence="7">Cell wall biogenesis; peptidoglycan biosynthesis.</text>
</comment>
<comment type="subcellular location">
    <subcellularLocation>
        <location evidence="7">Cell membrane</location>
        <topology evidence="7">Multi-pass membrane protein</topology>
    </subcellularLocation>
    <subcellularLocation>
        <location evidence="1">Membrane</location>
        <topology evidence="1">Multi-pass membrane protein</topology>
    </subcellularLocation>
</comment>
<keyword evidence="7" id="KW-0132">Cell division</keyword>
<dbReference type="UniPathway" id="UPA00219"/>
<dbReference type="GO" id="GO:0008360">
    <property type="term" value="P:regulation of cell shape"/>
    <property type="evidence" value="ECO:0007669"/>
    <property type="project" value="UniProtKB-KW"/>
</dbReference>
<organism evidence="10 11">
    <name type="scientific">Anaerococcus hydrogenalis</name>
    <dbReference type="NCBI Taxonomy" id="33029"/>
    <lineage>
        <taxon>Bacteria</taxon>
        <taxon>Bacillati</taxon>
        <taxon>Bacillota</taxon>
        <taxon>Tissierellia</taxon>
        <taxon>Tissierellales</taxon>
        <taxon>Peptoniphilaceae</taxon>
        <taxon>Anaerococcus</taxon>
    </lineage>
</organism>
<dbReference type="GO" id="GO:0046872">
    <property type="term" value="F:metal ion binding"/>
    <property type="evidence" value="ECO:0007669"/>
    <property type="project" value="UniProtKB-KW"/>
</dbReference>
<evidence type="ECO:0000256" key="4">
    <source>
        <dbReference type="ARBA" id="ARBA00022692"/>
    </source>
</evidence>
<feature type="transmembrane region" description="Helical" evidence="7">
    <location>
        <begin position="149"/>
        <end position="168"/>
    </location>
</feature>
<dbReference type="InterPro" id="IPR003524">
    <property type="entry name" value="PNAcMuramoyl-5peptid_Trfase"/>
</dbReference>
<feature type="transmembrane region" description="Helical" evidence="7">
    <location>
        <begin position="296"/>
        <end position="315"/>
    </location>
</feature>
<feature type="transmembrane region" description="Helical" evidence="7">
    <location>
        <begin position="175"/>
        <end position="192"/>
    </location>
</feature>
<keyword evidence="7 9" id="KW-0460">Magnesium</keyword>
<dbReference type="PROSITE" id="PS01348">
    <property type="entry name" value="MRAY_2"/>
    <property type="match status" value="1"/>
</dbReference>
<dbReference type="EMBL" id="PNHP01000002">
    <property type="protein sequence ID" value="PMC81923.1"/>
    <property type="molecule type" value="Genomic_DNA"/>
</dbReference>
<keyword evidence="6 7" id="KW-0472">Membrane</keyword>
<evidence type="ECO:0000256" key="6">
    <source>
        <dbReference type="ARBA" id="ARBA00023136"/>
    </source>
</evidence>
<dbReference type="Pfam" id="PF00953">
    <property type="entry name" value="Glycos_transf_4"/>
    <property type="match status" value="1"/>
</dbReference>
<dbReference type="GO" id="GO:0051992">
    <property type="term" value="F:UDP-N-acetylmuramoyl-L-alanyl-D-glutamyl-meso-2,6-diaminopimelyl-D-alanyl-D-alanine:undecaprenyl-phosphate transferase activity"/>
    <property type="evidence" value="ECO:0007669"/>
    <property type="project" value="RHEA"/>
</dbReference>
<dbReference type="InterPro" id="IPR018480">
    <property type="entry name" value="PNAcMuramoyl-5peptid_Trfase_CS"/>
</dbReference>
<comment type="caution">
    <text evidence="10">The sequence shown here is derived from an EMBL/GenBank/DDBJ whole genome shotgun (WGS) entry which is preliminary data.</text>
</comment>